<proteinExistence type="predicted"/>
<dbReference type="WBParaSite" id="Hba_20801">
    <property type="protein sequence ID" value="Hba_20801"/>
    <property type="gene ID" value="Hba_20801"/>
</dbReference>
<name>A0A1I7XTE8_HETBA</name>
<organism evidence="2 3">
    <name type="scientific">Heterorhabditis bacteriophora</name>
    <name type="common">Entomopathogenic nematode worm</name>
    <dbReference type="NCBI Taxonomy" id="37862"/>
    <lineage>
        <taxon>Eukaryota</taxon>
        <taxon>Metazoa</taxon>
        <taxon>Ecdysozoa</taxon>
        <taxon>Nematoda</taxon>
        <taxon>Chromadorea</taxon>
        <taxon>Rhabditida</taxon>
        <taxon>Rhabditina</taxon>
        <taxon>Rhabditomorpha</taxon>
        <taxon>Strongyloidea</taxon>
        <taxon>Heterorhabditidae</taxon>
        <taxon>Heterorhabditis</taxon>
    </lineage>
</organism>
<accession>A0A1I7XTE8</accession>
<keyword evidence="2" id="KW-1185">Reference proteome</keyword>
<dbReference type="GO" id="GO:0016020">
    <property type="term" value="C:membrane"/>
    <property type="evidence" value="ECO:0007669"/>
    <property type="project" value="TreeGrafter"/>
</dbReference>
<dbReference type="InterPro" id="IPR019176">
    <property type="entry name" value="Cytochrome_B561-rel"/>
</dbReference>
<dbReference type="PANTHER" id="PTHR21780">
    <property type="entry name" value="TRANSMEMBRANE PROTEIN 209"/>
    <property type="match status" value="1"/>
</dbReference>
<evidence type="ECO:0000256" key="1">
    <source>
        <dbReference type="SAM" id="Phobius"/>
    </source>
</evidence>
<dbReference type="AlphaFoldDB" id="A0A1I7XTE8"/>
<dbReference type="Pfam" id="PF09786">
    <property type="entry name" value="CytochromB561_N"/>
    <property type="match status" value="1"/>
</dbReference>
<sequence length="517" mass="58256">MGKIPPLISDQHTIAANDSRLSPTAQQGFKRRNMELERSQKMRSLLLPWILVLVAVCCEIFMFGSWFGSLLLGSFFPIIIISWCEYALLGYVITMITWLLYYVVNPHSIGSVQMPINCECYIVHFHENLVNVSMNDSSFRLHTSGMSDVSTDLPLSACISSRTSPYNKQIDSIHTREQLDRLLRKDFDSTHVDLSSSSLRSSMYSHFNVLDIGCTSERRGYQLSEEIKQGDGKDSGSLCFFLRINCKMLDQIFVVVLLLNCYSSRLEEADLQRGEHRLRAWIVNTIIGPLNMKIKEVNAILEKEHISPPLHIDSSSVDTLLAAINDRPTLLDTALPYILPYLSCHANQAYLVARISELAADPFMKDYRWNGGGSEWIDEKISTGRIARRPWGEHLPADSTIVFSLFCTYMDGQLTATPLVGPGKIEQPFSSVFTLKTPQKPSSRHLAAGSFYIHMVNSFSLALHVNSVCPPHWEFVSTDSDGSPARAPIARGPSNLFRAILQLIHHAKYFLVYLNTQ</sequence>
<feature type="transmembrane region" description="Helical" evidence="1">
    <location>
        <begin position="74"/>
        <end position="104"/>
    </location>
</feature>
<feature type="transmembrane region" description="Helical" evidence="1">
    <location>
        <begin position="46"/>
        <end position="68"/>
    </location>
</feature>
<reference evidence="3" key="1">
    <citation type="submission" date="2016-11" db="UniProtKB">
        <authorList>
            <consortium name="WormBaseParasite"/>
        </authorList>
    </citation>
    <scope>IDENTIFICATION</scope>
</reference>
<keyword evidence="1" id="KW-0812">Transmembrane</keyword>
<protein>
    <submittedName>
        <fullName evidence="3">Transmembrane protein 209</fullName>
    </submittedName>
</protein>
<dbReference type="Proteomes" id="UP000095283">
    <property type="component" value="Unplaced"/>
</dbReference>
<evidence type="ECO:0000313" key="3">
    <source>
        <dbReference type="WBParaSite" id="Hba_20801"/>
    </source>
</evidence>
<keyword evidence="1" id="KW-1133">Transmembrane helix</keyword>
<evidence type="ECO:0000313" key="2">
    <source>
        <dbReference type="Proteomes" id="UP000095283"/>
    </source>
</evidence>
<keyword evidence="1" id="KW-0472">Membrane</keyword>
<dbReference type="PANTHER" id="PTHR21780:SF0">
    <property type="entry name" value="TRANSMEMBRANE PROTEIN 209"/>
    <property type="match status" value="1"/>
</dbReference>